<dbReference type="GO" id="GO:0003755">
    <property type="term" value="F:peptidyl-prolyl cis-trans isomerase activity"/>
    <property type="evidence" value="ECO:0007669"/>
    <property type="project" value="UniProtKB-UniRule"/>
</dbReference>
<keyword evidence="7" id="KW-1185">Reference proteome</keyword>
<evidence type="ECO:0000313" key="7">
    <source>
        <dbReference type="Proteomes" id="UP001152320"/>
    </source>
</evidence>
<dbReference type="SUPFAM" id="SSF50891">
    <property type="entry name" value="Cyclophilin-like"/>
    <property type="match status" value="1"/>
</dbReference>
<feature type="domain" description="PPIase cyclophilin-type" evidence="5">
    <location>
        <begin position="14"/>
        <end position="173"/>
    </location>
</feature>
<accession>A0A9Q0YJP0</accession>
<gene>
    <name evidence="6" type="ORF">HOLleu_41812</name>
</gene>
<dbReference type="EC" id="5.2.1.8" evidence="4"/>
<evidence type="ECO:0000313" key="6">
    <source>
        <dbReference type="EMBL" id="KAJ8019996.1"/>
    </source>
</evidence>
<dbReference type="PRINTS" id="PR00153">
    <property type="entry name" value="CSAPPISMRASE"/>
</dbReference>
<comment type="similarity">
    <text evidence="4">Belongs to the cyclophilin-type PPIase family.</text>
</comment>
<evidence type="ECO:0000259" key="5">
    <source>
        <dbReference type="PROSITE" id="PS50072"/>
    </source>
</evidence>
<sequence length="174" mass="18814">MRGGLCYEVTDKVYFDINAGTRSGRVVIGLFGGEVPKTVENFKRLAEGLPNGIGYKETKILRVITGFMIKGGDVINNDGTGVYSIYNGGNSFDDENFLVKNRVGVVTMANAGPNTNGCQFMILLGDAEWLNNRHVAFGEVLEGMELLLEIGATTETAEKFQPVNDIVIVDSGVL</sequence>
<dbReference type="PIRSF" id="PIRSF001467">
    <property type="entry name" value="Peptidylpro_ismrse"/>
    <property type="match status" value="1"/>
</dbReference>
<dbReference type="Proteomes" id="UP001152320">
    <property type="component" value="Chromosome 23"/>
</dbReference>
<reference evidence="6" key="1">
    <citation type="submission" date="2021-10" db="EMBL/GenBank/DDBJ databases">
        <title>Tropical sea cucumber genome reveals ecological adaptation and Cuvierian tubules defense mechanism.</title>
        <authorList>
            <person name="Chen T."/>
        </authorList>
    </citation>
    <scope>NUCLEOTIDE SEQUENCE</scope>
    <source>
        <strain evidence="6">Nanhai2018</strain>
        <tissue evidence="6">Muscle</tissue>
    </source>
</reference>
<dbReference type="GO" id="GO:0006457">
    <property type="term" value="P:protein folding"/>
    <property type="evidence" value="ECO:0007669"/>
    <property type="project" value="TreeGrafter"/>
</dbReference>
<proteinExistence type="inferred from homology"/>
<comment type="catalytic activity">
    <reaction evidence="1 4">
        <text>[protein]-peptidylproline (omega=180) = [protein]-peptidylproline (omega=0)</text>
        <dbReference type="Rhea" id="RHEA:16237"/>
        <dbReference type="Rhea" id="RHEA-COMP:10747"/>
        <dbReference type="Rhea" id="RHEA-COMP:10748"/>
        <dbReference type="ChEBI" id="CHEBI:83833"/>
        <dbReference type="ChEBI" id="CHEBI:83834"/>
        <dbReference type="EC" id="5.2.1.8"/>
    </reaction>
</comment>
<evidence type="ECO:0000256" key="4">
    <source>
        <dbReference type="RuleBase" id="RU363019"/>
    </source>
</evidence>
<dbReference type="AlphaFoldDB" id="A0A9Q0YJP0"/>
<dbReference type="EMBL" id="JAIZAY010000023">
    <property type="protein sequence ID" value="KAJ8019996.1"/>
    <property type="molecule type" value="Genomic_DNA"/>
</dbReference>
<evidence type="ECO:0000256" key="1">
    <source>
        <dbReference type="ARBA" id="ARBA00000971"/>
    </source>
</evidence>
<dbReference type="InterPro" id="IPR002130">
    <property type="entry name" value="Cyclophilin-type_PPIase_dom"/>
</dbReference>
<evidence type="ECO:0000256" key="2">
    <source>
        <dbReference type="ARBA" id="ARBA00023110"/>
    </source>
</evidence>
<keyword evidence="3 4" id="KW-0413">Isomerase</keyword>
<dbReference type="InterPro" id="IPR024936">
    <property type="entry name" value="Cyclophilin-type_PPIase"/>
</dbReference>
<comment type="caution">
    <text evidence="6">The sequence shown here is derived from an EMBL/GenBank/DDBJ whole genome shotgun (WGS) entry which is preliminary data.</text>
</comment>
<dbReference type="GO" id="GO:0016018">
    <property type="term" value="F:cyclosporin A binding"/>
    <property type="evidence" value="ECO:0007669"/>
    <property type="project" value="TreeGrafter"/>
</dbReference>
<keyword evidence="2 4" id="KW-0697">Rotamase</keyword>
<dbReference type="PROSITE" id="PS50072">
    <property type="entry name" value="CSA_PPIASE_2"/>
    <property type="match status" value="1"/>
</dbReference>
<dbReference type="Pfam" id="PF00160">
    <property type="entry name" value="Pro_isomerase"/>
    <property type="match status" value="1"/>
</dbReference>
<dbReference type="PANTHER" id="PTHR11071">
    <property type="entry name" value="PEPTIDYL-PROLYL CIS-TRANS ISOMERASE"/>
    <property type="match status" value="1"/>
</dbReference>
<dbReference type="FunFam" id="2.40.100.10:FF:000025">
    <property type="entry name" value="Peptidyl-prolyl cis-trans isomerase CYP19-2"/>
    <property type="match status" value="1"/>
</dbReference>
<name>A0A9Q0YJP0_HOLLE</name>
<dbReference type="GO" id="GO:0005737">
    <property type="term" value="C:cytoplasm"/>
    <property type="evidence" value="ECO:0007669"/>
    <property type="project" value="TreeGrafter"/>
</dbReference>
<organism evidence="6 7">
    <name type="scientific">Holothuria leucospilota</name>
    <name type="common">Black long sea cucumber</name>
    <name type="synonym">Mertensiothuria leucospilota</name>
    <dbReference type="NCBI Taxonomy" id="206669"/>
    <lineage>
        <taxon>Eukaryota</taxon>
        <taxon>Metazoa</taxon>
        <taxon>Echinodermata</taxon>
        <taxon>Eleutherozoa</taxon>
        <taxon>Echinozoa</taxon>
        <taxon>Holothuroidea</taxon>
        <taxon>Aspidochirotacea</taxon>
        <taxon>Aspidochirotida</taxon>
        <taxon>Holothuriidae</taxon>
        <taxon>Holothuria</taxon>
    </lineage>
</organism>
<comment type="function">
    <text evidence="4">PPIases accelerate the folding of proteins. It catalyzes the cis-trans isomerization of proline imidic peptide bonds in oligopeptides.</text>
</comment>
<protein>
    <recommendedName>
        <fullName evidence="4">Peptidyl-prolyl cis-trans isomerase</fullName>
        <shortName evidence="4">PPIase</shortName>
        <ecNumber evidence="4">5.2.1.8</ecNumber>
    </recommendedName>
</protein>
<dbReference type="Gene3D" id="2.40.100.10">
    <property type="entry name" value="Cyclophilin-like"/>
    <property type="match status" value="1"/>
</dbReference>
<evidence type="ECO:0000256" key="3">
    <source>
        <dbReference type="ARBA" id="ARBA00023235"/>
    </source>
</evidence>
<dbReference type="PANTHER" id="PTHR11071:SF561">
    <property type="entry name" value="PEPTIDYL-PROLYL CIS-TRANS ISOMERASE D-RELATED"/>
    <property type="match status" value="1"/>
</dbReference>
<dbReference type="InterPro" id="IPR029000">
    <property type="entry name" value="Cyclophilin-like_dom_sf"/>
</dbReference>